<reference evidence="1" key="1">
    <citation type="submission" date="2019-08" db="EMBL/GenBank/DDBJ databases">
        <authorList>
            <person name="Liu F."/>
        </authorList>
    </citation>
    <scope>NUCLEOTIDE SEQUENCE [LARGE SCALE GENOMIC DNA]</scope>
    <source>
        <strain evidence="1">PA1801</strain>
        <tissue evidence="1">Leaf</tissue>
    </source>
</reference>
<dbReference type="AlphaFoldDB" id="A0A5B6X7Z1"/>
<accession>A0A5B6X7Z1</accession>
<dbReference type="SUPFAM" id="SSF56672">
    <property type="entry name" value="DNA/RNA polymerases"/>
    <property type="match status" value="1"/>
</dbReference>
<dbReference type="InterPro" id="IPR043128">
    <property type="entry name" value="Rev_trsase/Diguanyl_cyclase"/>
</dbReference>
<organism evidence="1 2">
    <name type="scientific">Gossypium australe</name>
    <dbReference type="NCBI Taxonomy" id="47621"/>
    <lineage>
        <taxon>Eukaryota</taxon>
        <taxon>Viridiplantae</taxon>
        <taxon>Streptophyta</taxon>
        <taxon>Embryophyta</taxon>
        <taxon>Tracheophyta</taxon>
        <taxon>Spermatophyta</taxon>
        <taxon>Magnoliopsida</taxon>
        <taxon>eudicotyledons</taxon>
        <taxon>Gunneridae</taxon>
        <taxon>Pentapetalae</taxon>
        <taxon>rosids</taxon>
        <taxon>malvids</taxon>
        <taxon>Malvales</taxon>
        <taxon>Malvaceae</taxon>
        <taxon>Malvoideae</taxon>
        <taxon>Gossypium</taxon>
    </lineage>
</organism>
<dbReference type="EMBL" id="SMMG02000001">
    <property type="protein sequence ID" value="KAA3489077.1"/>
    <property type="molecule type" value="Genomic_DNA"/>
</dbReference>
<dbReference type="PANTHER" id="PTHR24559">
    <property type="entry name" value="TRANSPOSON TY3-I GAG-POL POLYPROTEIN"/>
    <property type="match status" value="1"/>
</dbReference>
<evidence type="ECO:0000313" key="1">
    <source>
        <dbReference type="EMBL" id="KAA3489077.1"/>
    </source>
</evidence>
<sequence length="133" mass="15781">MLLILTLLKVSAVKCGLYVNFLIYFLKNYRDYHMINSVPWYSSIPTYRMLPTELKELKVQLQDLLDEDLFIRVLHLGEPQYCLLKIKMLCIDYQQLNKVTIKNKYSLLRIDDLFDQLKGASVFSKIDLRSGYY</sequence>
<protein>
    <submittedName>
        <fullName evidence="1">DNA/RNA polymerases superfamily protein</fullName>
    </submittedName>
</protein>
<dbReference type="PANTHER" id="PTHR24559:SF444">
    <property type="entry name" value="REVERSE TRANSCRIPTASE DOMAIN-CONTAINING PROTEIN"/>
    <property type="match status" value="1"/>
</dbReference>
<keyword evidence="2" id="KW-1185">Reference proteome</keyword>
<dbReference type="InterPro" id="IPR053134">
    <property type="entry name" value="RNA-dir_DNA_polymerase"/>
</dbReference>
<dbReference type="Proteomes" id="UP000325315">
    <property type="component" value="Unassembled WGS sequence"/>
</dbReference>
<dbReference type="InterPro" id="IPR043502">
    <property type="entry name" value="DNA/RNA_pol_sf"/>
</dbReference>
<dbReference type="Gene3D" id="3.10.10.10">
    <property type="entry name" value="HIV Type 1 Reverse Transcriptase, subunit A, domain 1"/>
    <property type="match status" value="1"/>
</dbReference>
<comment type="caution">
    <text evidence="1">The sequence shown here is derived from an EMBL/GenBank/DDBJ whole genome shotgun (WGS) entry which is preliminary data.</text>
</comment>
<dbReference type="OrthoDB" id="1002209at2759"/>
<gene>
    <name evidence="1" type="ORF">EPI10_032752</name>
</gene>
<dbReference type="Gene3D" id="3.30.70.270">
    <property type="match status" value="1"/>
</dbReference>
<evidence type="ECO:0000313" key="2">
    <source>
        <dbReference type="Proteomes" id="UP000325315"/>
    </source>
</evidence>
<name>A0A5B6X7Z1_9ROSI</name>
<proteinExistence type="predicted"/>